<dbReference type="Proteomes" id="UP000826271">
    <property type="component" value="Unassembled WGS sequence"/>
</dbReference>
<dbReference type="InterPro" id="IPR041588">
    <property type="entry name" value="Integrase_H2C2"/>
</dbReference>
<dbReference type="PANTHER" id="PTHR37984">
    <property type="entry name" value="PROTEIN CBG26694"/>
    <property type="match status" value="1"/>
</dbReference>
<dbReference type="FunFam" id="1.10.340.70:FF:000001">
    <property type="entry name" value="Retrovirus-related Pol polyprotein from transposon gypsy-like Protein"/>
    <property type="match status" value="1"/>
</dbReference>
<evidence type="ECO:0000313" key="2">
    <source>
        <dbReference type="EMBL" id="KAG8365882.1"/>
    </source>
</evidence>
<gene>
    <name evidence="2" type="ORF">BUALT_Bualt17G0018200</name>
</gene>
<dbReference type="AlphaFoldDB" id="A0AAV6WES6"/>
<name>A0AAV6WES6_9LAMI</name>
<feature type="domain" description="Integrase zinc-binding" evidence="1">
    <location>
        <begin position="86"/>
        <end position="140"/>
    </location>
</feature>
<sequence>MGRLMFDDAECLLFVMGIYAGDDLKLVHEKSRLLSTMQVVSSELVLKLPEFHKPFEVHANASDRAIGEDRLLYAKGGRAYVPSALLRHQLLRKTHNTQWARHSGMERVLALQSCRYYWPKMEYDVETYVQTCFVCQFDKSECKKEVGGMASIFVVVDKFSKLKQELLDEAKESLSKAQCQMKKYADLGRWLVLGNIYTYHENALNENGKQAMHAPPMIGQEFDKKLHWILKHCTKRQSKKNRRMDYFVHWKSESEEDAI</sequence>
<accession>A0AAV6WES6</accession>
<proteinExistence type="predicted"/>
<dbReference type="EMBL" id="WHWC01000017">
    <property type="protein sequence ID" value="KAG8365882.1"/>
    <property type="molecule type" value="Genomic_DNA"/>
</dbReference>
<dbReference type="PANTHER" id="PTHR37984:SF5">
    <property type="entry name" value="PROTEIN NYNRIN-LIKE"/>
    <property type="match status" value="1"/>
</dbReference>
<dbReference type="InterPro" id="IPR050951">
    <property type="entry name" value="Retrovirus_Pol_polyprotein"/>
</dbReference>
<keyword evidence="3" id="KW-1185">Reference proteome</keyword>
<dbReference type="Pfam" id="PF17921">
    <property type="entry name" value="Integrase_H2C2"/>
    <property type="match status" value="1"/>
</dbReference>
<evidence type="ECO:0000259" key="1">
    <source>
        <dbReference type="Pfam" id="PF17921"/>
    </source>
</evidence>
<reference evidence="2" key="1">
    <citation type="submission" date="2019-10" db="EMBL/GenBank/DDBJ databases">
        <authorList>
            <person name="Zhang R."/>
            <person name="Pan Y."/>
            <person name="Wang J."/>
            <person name="Ma R."/>
            <person name="Yu S."/>
        </authorList>
    </citation>
    <scope>NUCLEOTIDE SEQUENCE</scope>
    <source>
        <strain evidence="2">LA-IB0</strain>
        <tissue evidence="2">Leaf</tissue>
    </source>
</reference>
<dbReference type="Gene3D" id="1.10.340.70">
    <property type="match status" value="1"/>
</dbReference>
<organism evidence="2 3">
    <name type="scientific">Buddleja alternifolia</name>
    <dbReference type="NCBI Taxonomy" id="168488"/>
    <lineage>
        <taxon>Eukaryota</taxon>
        <taxon>Viridiplantae</taxon>
        <taxon>Streptophyta</taxon>
        <taxon>Embryophyta</taxon>
        <taxon>Tracheophyta</taxon>
        <taxon>Spermatophyta</taxon>
        <taxon>Magnoliopsida</taxon>
        <taxon>eudicotyledons</taxon>
        <taxon>Gunneridae</taxon>
        <taxon>Pentapetalae</taxon>
        <taxon>asterids</taxon>
        <taxon>lamiids</taxon>
        <taxon>Lamiales</taxon>
        <taxon>Scrophulariaceae</taxon>
        <taxon>Buddlejeae</taxon>
        <taxon>Buddleja</taxon>
    </lineage>
</organism>
<protein>
    <recommendedName>
        <fullName evidence="1">Integrase zinc-binding domain-containing protein</fullName>
    </recommendedName>
</protein>
<evidence type="ECO:0000313" key="3">
    <source>
        <dbReference type="Proteomes" id="UP000826271"/>
    </source>
</evidence>
<comment type="caution">
    <text evidence="2">The sequence shown here is derived from an EMBL/GenBank/DDBJ whole genome shotgun (WGS) entry which is preliminary data.</text>
</comment>